<name>A0A9P3GK42_9APHY</name>
<dbReference type="Pfam" id="PF08719">
    <property type="entry name" value="NADAR"/>
    <property type="match status" value="1"/>
</dbReference>
<comment type="caution">
    <text evidence="2">The sequence shown here is derived from an EMBL/GenBank/DDBJ whole genome shotgun (WGS) entry which is preliminary data.</text>
</comment>
<evidence type="ECO:0000313" key="3">
    <source>
        <dbReference type="Proteomes" id="UP000703269"/>
    </source>
</evidence>
<evidence type="ECO:0000313" key="2">
    <source>
        <dbReference type="EMBL" id="GJE95744.1"/>
    </source>
</evidence>
<dbReference type="CDD" id="cd15457">
    <property type="entry name" value="NADAR"/>
    <property type="match status" value="1"/>
</dbReference>
<dbReference type="EMBL" id="BPQB01000052">
    <property type="protein sequence ID" value="GJE95744.1"/>
    <property type="molecule type" value="Genomic_DNA"/>
</dbReference>
<evidence type="ECO:0000259" key="1">
    <source>
        <dbReference type="Pfam" id="PF08719"/>
    </source>
</evidence>
<sequence>MQRDLSRRQQTGTPLLFYGSDQPYFEFTNAASYPITFRGQIYPTAEHLYNARKFLDGAPNLAERIRNARSPRTAIDESIRLQKFQRADWSSIKISVMEEVLEAKFTQHSILRSLLLGTGDRELIDTSPLSAFWGIGKDGLGRNELGKILMRLRQRLRNGLAAEGPPPPPPAEGLR</sequence>
<feature type="domain" description="NADAR" evidence="1">
    <location>
        <begin position="17"/>
        <end position="157"/>
    </location>
</feature>
<accession>A0A9P3GK42</accession>
<proteinExistence type="predicted"/>
<keyword evidence="3" id="KW-1185">Reference proteome</keyword>
<dbReference type="InterPro" id="IPR012816">
    <property type="entry name" value="NADAR"/>
</dbReference>
<protein>
    <submittedName>
        <fullName evidence="2">NADAR family protein</fullName>
    </submittedName>
</protein>
<dbReference type="NCBIfam" id="TIGR02464">
    <property type="entry name" value="ribofla_fusion"/>
    <property type="match status" value="1"/>
</dbReference>
<dbReference type="AlphaFoldDB" id="A0A9P3GK42"/>
<dbReference type="SUPFAM" id="SSF143990">
    <property type="entry name" value="YbiA-like"/>
    <property type="match status" value="1"/>
</dbReference>
<dbReference type="Gene3D" id="1.10.357.40">
    <property type="entry name" value="YbiA-like"/>
    <property type="match status" value="1"/>
</dbReference>
<dbReference type="OrthoDB" id="206452at2759"/>
<gene>
    <name evidence="2" type="ORF">PsYK624_119310</name>
</gene>
<dbReference type="InterPro" id="IPR037238">
    <property type="entry name" value="YbiA-like_sf"/>
</dbReference>
<organism evidence="2 3">
    <name type="scientific">Phanerochaete sordida</name>
    <dbReference type="NCBI Taxonomy" id="48140"/>
    <lineage>
        <taxon>Eukaryota</taxon>
        <taxon>Fungi</taxon>
        <taxon>Dikarya</taxon>
        <taxon>Basidiomycota</taxon>
        <taxon>Agaricomycotina</taxon>
        <taxon>Agaricomycetes</taxon>
        <taxon>Polyporales</taxon>
        <taxon>Phanerochaetaceae</taxon>
        <taxon>Phanerochaete</taxon>
    </lineage>
</organism>
<reference evidence="2 3" key="1">
    <citation type="submission" date="2021-08" db="EMBL/GenBank/DDBJ databases">
        <title>Draft Genome Sequence of Phanerochaete sordida strain YK-624.</title>
        <authorList>
            <person name="Mori T."/>
            <person name="Dohra H."/>
            <person name="Suzuki T."/>
            <person name="Kawagishi H."/>
            <person name="Hirai H."/>
        </authorList>
    </citation>
    <scope>NUCLEOTIDE SEQUENCE [LARGE SCALE GENOMIC DNA]</scope>
    <source>
        <strain evidence="2 3">YK-624</strain>
    </source>
</reference>
<dbReference type="Proteomes" id="UP000703269">
    <property type="component" value="Unassembled WGS sequence"/>
</dbReference>